<dbReference type="EMBL" id="CP158375">
    <property type="protein sequence ID" value="XDO98733.1"/>
    <property type="molecule type" value="Genomic_DNA"/>
</dbReference>
<name>A0AB39KZS3_9CAUL</name>
<dbReference type="AlphaFoldDB" id="A0AB39KZS3"/>
<accession>A0AB39KZS3</accession>
<evidence type="ECO:0008006" key="2">
    <source>
        <dbReference type="Google" id="ProtNLM"/>
    </source>
</evidence>
<organism evidence="1">
    <name type="scientific">Caulobacter sp. 73W</name>
    <dbReference type="NCBI Taxonomy" id="3161137"/>
    <lineage>
        <taxon>Bacteria</taxon>
        <taxon>Pseudomonadati</taxon>
        <taxon>Pseudomonadota</taxon>
        <taxon>Alphaproteobacteria</taxon>
        <taxon>Caulobacterales</taxon>
        <taxon>Caulobacteraceae</taxon>
        <taxon>Caulobacter</taxon>
    </lineage>
</organism>
<protein>
    <recommendedName>
        <fullName evidence="2">DUF1876 domain-containing protein</fullName>
    </recommendedName>
</protein>
<gene>
    <name evidence="1" type="ORF">ABOZ73_15565</name>
</gene>
<sequence length="80" mass="8891">MENPVFALACPPQQEPLYLVVSRRIDGRPVLEGGQGCSDVAEYVRDMSDQLAQLARSAGLYEAEELLKLTSHMVREELEA</sequence>
<reference evidence="1" key="1">
    <citation type="submission" date="2024-06" db="EMBL/GenBank/DDBJ databases">
        <title>Caulobacter inopinatus, sp. nov.</title>
        <authorList>
            <person name="Donachie S.P."/>
        </authorList>
    </citation>
    <scope>NUCLEOTIDE SEQUENCE</scope>
    <source>
        <strain evidence="1">73W</strain>
    </source>
</reference>
<evidence type="ECO:0000313" key="1">
    <source>
        <dbReference type="EMBL" id="XDO98733.1"/>
    </source>
</evidence>
<proteinExistence type="predicted"/>
<dbReference type="RefSeq" id="WP_369062603.1">
    <property type="nucleotide sequence ID" value="NZ_CP158375.1"/>
</dbReference>